<dbReference type="InterPro" id="IPR017896">
    <property type="entry name" value="4Fe4S_Fe-S-bd"/>
</dbReference>
<dbReference type="InterPro" id="IPR017900">
    <property type="entry name" value="4Fe4S_Fe_S_CS"/>
</dbReference>
<dbReference type="Pfam" id="PF14697">
    <property type="entry name" value="Fer4_21"/>
    <property type="match status" value="1"/>
</dbReference>
<evidence type="ECO:0000259" key="6">
    <source>
        <dbReference type="PROSITE" id="PS51379"/>
    </source>
</evidence>
<name>D1B8V5_THEAS</name>
<keyword evidence="2" id="KW-0479">Metal-binding</keyword>
<accession>D1B8V5</accession>
<dbReference type="AlphaFoldDB" id="D1B8V5"/>
<evidence type="ECO:0000256" key="4">
    <source>
        <dbReference type="ARBA" id="ARBA00023014"/>
    </source>
</evidence>
<dbReference type="SUPFAM" id="SSF54292">
    <property type="entry name" value="2Fe-2S ferredoxin-like"/>
    <property type="match status" value="1"/>
</dbReference>
<dbReference type="Pfam" id="PF13510">
    <property type="entry name" value="Fer2_4"/>
    <property type="match status" value="1"/>
</dbReference>
<keyword evidence="8" id="KW-1185">Reference proteome</keyword>
<keyword evidence="3" id="KW-0408">Iron</keyword>
<evidence type="ECO:0000256" key="1">
    <source>
        <dbReference type="ARBA" id="ARBA00022485"/>
    </source>
</evidence>
<dbReference type="EMBL" id="CP001818">
    <property type="protein sequence ID" value="ACZ18708.1"/>
    <property type="molecule type" value="Genomic_DNA"/>
</dbReference>
<dbReference type="InterPro" id="IPR001041">
    <property type="entry name" value="2Fe-2S_ferredoxin-type"/>
</dbReference>
<feature type="domain" description="4Fe-4S ferredoxin-type" evidence="6">
    <location>
        <begin position="156"/>
        <end position="186"/>
    </location>
</feature>
<dbReference type="SUPFAM" id="SSF54862">
    <property type="entry name" value="4Fe-4S ferredoxins"/>
    <property type="match status" value="1"/>
</dbReference>
<dbReference type="PROSITE" id="PS51085">
    <property type="entry name" value="2FE2S_FER_2"/>
    <property type="match status" value="1"/>
</dbReference>
<dbReference type="Gene3D" id="3.30.70.20">
    <property type="match status" value="1"/>
</dbReference>
<reference evidence="7 8" key="1">
    <citation type="journal article" date="2009" name="Stand. Genomic Sci.">
        <title>Complete genome sequence of Thermanaerovibrio acidaminovorans type strain (Su883).</title>
        <authorList>
            <person name="Chovatia M."/>
            <person name="Sikorski J."/>
            <person name="Schroder M."/>
            <person name="Lapidus A."/>
            <person name="Nolan M."/>
            <person name="Tice H."/>
            <person name="Glavina Del Rio T."/>
            <person name="Copeland A."/>
            <person name="Cheng J.F."/>
            <person name="Lucas S."/>
            <person name="Chen F."/>
            <person name="Bruce D."/>
            <person name="Goodwin L."/>
            <person name="Pitluck S."/>
            <person name="Ivanova N."/>
            <person name="Mavromatis K."/>
            <person name="Ovchinnikova G."/>
            <person name="Pati A."/>
            <person name="Chen A."/>
            <person name="Palaniappan K."/>
            <person name="Land M."/>
            <person name="Hauser L."/>
            <person name="Chang Y.J."/>
            <person name="Jeffries C.D."/>
            <person name="Chain P."/>
            <person name="Saunders E."/>
            <person name="Detter J.C."/>
            <person name="Brettin T."/>
            <person name="Rohde M."/>
            <person name="Goker M."/>
            <person name="Spring S."/>
            <person name="Bristow J."/>
            <person name="Markowitz V."/>
            <person name="Hugenholtz P."/>
            <person name="Kyrpides N.C."/>
            <person name="Klenk H.P."/>
            <person name="Eisen J.A."/>
        </authorList>
    </citation>
    <scope>NUCLEOTIDE SEQUENCE [LARGE SCALE GENOMIC DNA]</scope>
    <source>
        <strain evidence="8">ATCC 49978 / DSM 6589 / Su883</strain>
    </source>
</reference>
<dbReference type="PROSITE" id="PS00198">
    <property type="entry name" value="4FE4S_FER_1"/>
    <property type="match status" value="1"/>
</dbReference>
<dbReference type="PANTHER" id="PTHR24960:SF84">
    <property type="entry name" value="HYDROGENASE SUBUNIT"/>
    <property type="match status" value="1"/>
</dbReference>
<feature type="domain" description="2Fe-2S ferredoxin-type" evidence="5">
    <location>
        <begin position="1"/>
        <end position="80"/>
    </location>
</feature>
<dbReference type="GO" id="GO:0046872">
    <property type="term" value="F:metal ion binding"/>
    <property type="evidence" value="ECO:0007669"/>
    <property type="project" value="UniProtKB-KW"/>
</dbReference>
<keyword evidence="4" id="KW-0411">Iron-sulfur</keyword>
<dbReference type="InterPro" id="IPR036010">
    <property type="entry name" value="2Fe-2S_ferredoxin-like_sf"/>
</dbReference>
<dbReference type="eggNOG" id="COG3383">
    <property type="taxonomic scope" value="Bacteria"/>
</dbReference>
<dbReference type="OrthoDB" id="9803192at2"/>
<evidence type="ECO:0000313" key="8">
    <source>
        <dbReference type="Proteomes" id="UP000002030"/>
    </source>
</evidence>
<dbReference type="GO" id="GO:0051539">
    <property type="term" value="F:4 iron, 4 sulfur cluster binding"/>
    <property type="evidence" value="ECO:0007669"/>
    <property type="project" value="UniProtKB-KW"/>
</dbReference>
<dbReference type="Proteomes" id="UP000002030">
    <property type="component" value="Chromosome"/>
</dbReference>
<feature type="domain" description="4Fe-4S ferredoxin-type" evidence="6">
    <location>
        <begin position="117"/>
        <end position="147"/>
    </location>
</feature>
<keyword evidence="1" id="KW-0004">4Fe-4S</keyword>
<dbReference type="STRING" id="525903.Taci_0472"/>
<organism evidence="7 8">
    <name type="scientific">Thermanaerovibrio acidaminovorans (strain ATCC 49978 / DSM 6589 / Su883)</name>
    <name type="common">Selenomonas acidaminovorans</name>
    <dbReference type="NCBI Taxonomy" id="525903"/>
    <lineage>
        <taxon>Bacteria</taxon>
        <taxon>Thermotogati</taxon>
        <taxon>Synergistota</taxon>
        <taxon>Synergistia</taxon>
        <taxon>Synergistales</taxon>
        <taxon>Synergistaceae</taxon>
        <taxon>Thermanaerovibrio</taxon>
    </lineage>
</organism>
<dbReference type="RefSeq" id="WP_012869224.1">
    <property type="nucleotide sequence ID" value="NC_013522.1"/>
</dbReference>
<evidence type="ECO:0000313" key="7">
    <source>
        <dbReference type="EMBL" id="ACZ18708.1"/>
    </source>
</evidence>
<dbReference type="PANTHER" id="PTHR24960">
    <property type="entry name" value="PHOTOSYSTEM I IRON-SULFUR CENTER-RELATED"/>
    <property type="match status" value="1"/>
</dbReference>
<dbReference type="KEGG" id="tai:Taci_0472"/>
<evidence type="ECO:0000256" key="3">
    <source>
        <dbReference type="ARBA" id="ARBA00023004"/>
    </source>
</evidence>
<dbReference type="InterPro" id="IPR050157">
    <property type="entry name" value="PSI_iron-sulfur_center"/>
</dbReference>
<dbReference type="PROSITE" id="PS51379">
    <property type="entry name" value="4FE4S_FER_2"/>
    <property type="match status" value="2"/>
</dbReference>
<protein>
    <submittedName>
        <fullName evidence="7">Ferredoxin</fullName>
    </submittedName>
</protein>
<sequence length="240" mass="26861">MKIWVDGRELDVERDVLLYDAMVSAGVEVPALCRHGGLPHEGTCRVCMVEVDIRGKRRLVASCMYPARDQGLKVYTSTRRVEVARRFVIGLLLRRNPASPAIRALADRWGAMDTSRLSPVEGKDLCIRCGRCVRACATFGARAISFANRGWDREVCTPLKEPTLSCVGCLSCAEVCPTGHITYRESQGERQIWGRTFQLVRCSRCGDPFATREQLELVRDRGDVCPRCLREEEGLALRDG</sequence>
<evidence type="ECO:0000256" key="2">
    <source>
        <dbReference type="ARBA" id="ARBA00022723"/>
    </source>
</evidence>
<gene>
    <name evidence="7" type="ordered locus">Taci_0472</name>
</gene>
<dbReference type="CDD" id="cd00207">
    <property type="entry name" value="fer2"/>
    <property type="match status" value="1"/>
</dbReference>
<dbReference type="Gene3D" id="3.10.20.740">
    <property type="match status" value="1"/>
</dbReference>
<dbReference type="HOGENOM" id="CLU_000422_11_3_0"/>
<proteinExistence type="predicted"/>
<evidence type="ECO:0000259" key="5">
    <source>
        <dbReference type="PROSITE" id="PS51085"/>
    </source>
</evidence>
<dbReference type="EnsemblBacteria" id="ACZ18708">
    <property type="protein sequence ID" value="ACZ18708"/>
    <property type="gene ID" value="Taci_0472"/>
</dbReference>